<keyword evidence="11" id="KW-1185">Reference proteome</keyword>
<dbReference type="CDD" id="cd11386">
    <property type="entry name" value="MCP_signal"/>
    <property type="match status" value="1"/>
</dbReference>
<comment type="subcellular location">
    <subcellularLocation>
        <location evidence="1">Membrane</location>
    </subcellularLocation>
</comment>
<evidence type="ECO:0000256" key="5">
    <source>
        <dbReference type="SAM" id="MobiDB-lite"/>
    </source>
</evidence>
<dbReference type="Pfam" id="PF08447">
    <property type="entry name" value="PAS_3"/>
    <property type="match status" value="1"/>
</dbReference>
<feature type="domain" description="PAC" evidence="8">
    <location>
        <begin position="90"/>
        <end position="142"/>
    </location>
</feature>
<dbReference type="EMBL" id="CYSE01000005">
    <property type="protein sequence ID" value="CUH80099.1"/>
    <property type="molecule type" value="Genomic_DNA"/>
</dbReference>
<dbReference type="InterPro" id="IPR004090">
    <property type="entry name" value="Chemotax_Me-accpt_rcpt"/>
</dbReference>
<organism evidence="10 11">
    <name type="scientific">Tropicibacter naphthalenivorans</name>
    <dbReference type="NCBI Taxonomy" id="441103"/>
    <lineage>
        <taxon>Bacteria</taxon>
        <taxon>Pseudomonadati</taxon>
        <taxon>Pseudomonadota</taxon>
        <taxon>Alphaproteobacteria</taxon>
        <taxon>Rhodobacterales</taxon>
        <taxon>Roseobacteraceae</taxon>
        <taxon>Tropicibacter</taxon>
    </lineage>
</organism>
<dbReference type="InterPro" id="IPR003660">
    <property type="entry name" value="HAMP_dom"/>
</dbReference>
<evidence type="ECO:0000313" key="10">
    <source>
        <dbReference type="EMBL" id="CUH80099.1"/>
    </source>
</evidence>
<dbReference type="InterPro" id="IPR004089">
    <property type="entry name" value="MCPsignal_dom"/>
</dbReference>
<dbReference type="AlphaFoldDB" id="A0A0P1GEF0"/>
<dbReference type="InterPro" id="IPR000014">
    <property type="entry name" value="PAS"/>
</dbReference>
<dbReference type="SUPFAM" id="SSF58104">
    <property type="entry name" value="Methyl-accepting chemotaxis protein (MCP) signaling domain"/>
    <property type="match status" value="1"/>
</dbReference>
<evidence type="ECO:0000256" key="4">
    <source>
        <dbReference type="PROSITE-ProRule" id="PRU00284"/>
    </source>
</evidence>
<dbReference type="InterPro" id="IPR001610">
    <property type="entry name" value="PAC"/>
</dbReference>
<evidence type="ECO:0000259" key="6">
    <source>
        <dbReference type="PROSITE" id="PS50111"/>
    </source>
</evidence>
<dbReference type="PROSITE" id="PS50111">
    <property type="entry name" value="CHEMOTAXIS_TRANSDUC_2"/>
    <property type="match status" value="1"/>
</dbReference>
<keyword evidence="2" id="KW-0145">Chemotaxis</keyword>
<feature type="domain" description="HAMP" evidence="9">
    <location>
        <begin position="131"/>
        <end position="183"/>
    </location>
</feature>
<keyword evidence="10" id="KW-0675">Receptor</keyword>
<name>A0A0P1GEF0_9RHOB</name>
<evidence type="ECO:0000313" key="11">
    <source>
        <dbReference type="Proteomes" id="UP000054935"/>
    </source>
</evidence>
<evidence type="ECO:0000256" key="2">
    <source>
        <dbReference type="ARBA" id="ARBA00022500"/>
    </source>
</evidence>
<dbReference type="PRINTS" id="PR00260">
    <property type="entry name" value="CHEMTRNSDUCR"/>
</dbReference>
<dbReference type="PROSITE" id="PS50885">
    <property type="entry name" value="HAMP"/>
    <property type="match status" value="1"/>
</dbReference>
<dbReference type="PROSITE" id="PS50112">
    <property type="entry name" value="PAS"/>
    <property type="match status" value="1"/>
</dbReference>
<evidence type="ECO:0000256" key="1">
    <source>
        <dbReference type="ARBA" id="ARBA00004370"/>
    </source>
</evidence>
<dbReference type="FunFam" id="1.10.287.950:FF:000001">
    <property type="entry name" value="Methyl-accepting chemotaxis sensory transducer"/>
    <property type="match status" value="1"/>
</dbReference>
<dbReference type="Proteomes" id="UP000054935">
    <property type="component" value="Unassembled WGS sequence"/>
</dbReference>
<dbReference type="PANTHER" id="PTHR43531">
    <property type="entry name" value="PROTEIN ICFG"/>
    <property type="match status" value="1"/>
</dbReference>
<dbReference type="InterPro" id="IPR035965">
    <property type="entry name" value="PAS-like_dom_sf"/>
</dbReference>
<dbReference type="InterPro" id="IPR051310">
    <property type="entry name" value="MCP_chemotaxis"/>
</dbReference>
<dbReference type="CDD" id="cd00130">
    <property type="entry name" value="PAS"/>
    <property type="match status" value="1"/>
</dbReference>
<dbReference type="GO" id="GO:0007165">
    <property type="term" value="P:signal transduction"/>
    <property type="evidence" value="ECO:0007669"/>
    <property type="project" value="UniProtKB-KW"/>
</dbReference>
<feature type="region of interest" description="Disordered" evidence="5">
    <location>
        <begin position="432"/>
        <end position="454"/>
    </location>
</feature>
<dbReference type="Gene3D" id="3.30.450.20">
    <property type="entry name" value="PAS domain"/>
    <property type="match status" value="1"/>
</dbReference>
<sequence length="454" mass="48985">MSFFKRAATTGPTVTDTEKALLQMVERSQAVIYFNPDSTIVDANQNFLDVMGYEIDEIRGQKHAIFVPPDVLESPEYAAFWEDLRAGNFFTDQYARKRKNGDTIWIQATYSAVTNSKGEVTKVVKIATDITARQTAISDLSKGLREFKKGNLGYRVEHSPGSRMGFVIDAYNEAAEQIASMVTKVQTVSRTITETGAKLQTSAVNLSSRTETQAATLEETAAAVEELTTTATASADNARAVDETAAKTRSAARDSGQVVENVIKAMSQIETSSEEISQIITVIDDIAFQTNLLSLNAGVEAARAGEAGRGFAVVASEVRSLAQRTAESAKEIKELISQSTDHVSNGVHLVGEASSELSKIFEGVTEISDNIREVSNGLNEQSQTLVEINAAISELDRVTQSNASMVLEATDFSEILSRDSQRLADEMAVFHNTGPGENGWDVAEPGDASLSKTG</sequence>
<gene>
    <name evidence="10" type="primary">tar_3</name>
    <name evidence="10" type="ORF">TRN7648_02817</name>
</gene>
<dbReference type="SUPFAM" id="SSF55785">
    <property type="entry name" value="PYP-like sensor domain (PAS domain)"/>
    <property type="match status" value="1"/>
</dbReference>
<evidence type="ECO:0000259" key="9">
    <source>
        <dbReference type="PROSITE" id="PS50885"/>
    </source>
</evidence>
<evidence type="ECO:0000259" key="8">
    <source>
        <dbReference type="PROSITE" id="PS50113"/>
    </source>
</evidence>
<keyword evidence="4" id="KW-0807">Transducer</keyword>
<dbReference type="InterPro" id="IPR000700">
    <property type="entry name" value="PAS-assoc_C"/>
</dbReference>
<dbReference type="GO" id="GO:0006935">
    <property type="term" value="P:chemotaxis"/>
    <property type="evidence" value="ECO:0007669"/>
    <property type="project" value="UniProtKB-KW"/>
</dbReference>
<dbReference type="Gene3D" id="1.10.287.950">
    <property type="entry name" value="Methyl-accepting chemotaxis protein"/>
    <property type="match status" value="1"/>
</dbReference>
<dbReference type="GO" id="GO:0016020">
    <property type="term" value="C:membrane"/>
    <property type="evidence" value="ECO:0007669"/>
    <property type="project" value="UniProtKB-SubCell"/>
</dbReference>
<dbReference type="RefSeq" id="WP_058248312.1">
    <property type="nucleotide sequence ID" value="NZ_CYSE01000005.1"/>
</dbReference>
<dbReference type="InterPro" id="IPR013655">
    <property type="entry name" value="PAS_fold_3"/>
</dbReference>
<dbReference type="PANTHER" id="PTHR43531:SF11">
    <property type="entry name" value="METHYL-ACCEPTING CHEMOTAXIS PROTEIN 3"/>
    <property type="match status" value="1"/>
</dbReference>
<dbReference type="Pfam" id="PF00015">
    <property type="entry name" value="MCPsignal"/>
    <property type="match status" value="1"/>
</dbReference>
<proteinExistence type="inferred from homology"/>
<reference evidence="10 11" key="1">
    <citation type="submission" date="2015-09" db="EMBL/GenBank/DDBJ databases">
        <authorList>
            <consortium name="Swine Surveillance"/>
        </authorList>
    </citation>
    <scope>NUCLEOTIDE SEQUENCE [LARGE SCALE GENOMIC DNA]</scope>
    <source>
        <strain evidence="10 11">CECT 7648</strain>
    </source>
</reference>
<evidence type="ECO:0000259" key="7">
    <source>
        <dbReference type="PROSITE" id="PS50112"/>
    </source>
</evidence>
<accession>A0A0P1GEF0</accession>
<dbReference type="SMART" id="SM00283">
    <property type="entry name" value="MA"/>
    <property type="match status" value="1"/>
</dbReference>
<evidence type="ECO:0000256" key="3">
    <source>
        <dbReference type="ARBA" id="ARBA00029447"/>
    </source>
</evidence>
<dbReference type="OrthoDB" id="9765776at2"/>
<feature type="domain" description="PAS" evidence="7">
    <location>
        <begin position="17"/>
        <end position="70"/>
    </location>
</feature>
<feature type="domain" description="Methyl-accepting transducer" evidence="6">
    <location>
        <begin position="188"/>
        <end position="417"/>
    </location>
</feature>
<dbReference type="SMART" id="SM00086">
    <property type="entry name" value="PAC"/>
    <property type="match status" value="1"/>
</dbReference>
<comment type="similarity">
    <text evidence="3">Belongs to the methyl-accepting chemotaxis (MCP) protein family.</text>
</comment>
<dbReference type="STRING" id="441103.TRN7648_02817"/>
<protein>
    <submittedName>
        <fullName evidence="10">Aspartate chemoreceptor protein</fullName>
    </submittedName>
</protein>
<dbReference type="GO" id="GO:0004888">
    <property type="term" value="F:transmembrane signaling receptor activity"/>
    <property type="evidence" value="ECO:0007669"/>
    <property type="project" value="InterPro"/>
</dbReference>
<dbReference type="PROSITE" id="PS50113">
    <property type="entry name" value="PAC"/>
    <property type="match status" value="1"/>
</dbReference>
<dbReference type="NCBIfam" id="TIGR00229">
    <property type="entry name" value="sensory_box"/>
    <property type="match status" value="1"/>
</dbReference>